<feature type="transmembrane region" description="Helical" evidence="1">
    <location>
        <begin position="7"/>
        <end position="26"/>
    </location>
</feature>
<name>A0A564YJ51_HYMDI</name>
<proteinExistence type="predicted"/>
<evidence type="ECO:0000313" key="2">
    <source>
        <dbReference type="EMBL" id="VUZ46969.1"/>
    </source>
</evidence>
<protein>
    <submittedName>
        <fullName evidence="2">Uncharacterized protein</fullName>
    </submittedName>
</protein>
<evidence type="ECO:0000313" key="3">
    <source>
        <dbReference type="Proteomes" id="UP000321570"/>
    </source>
</evidence>
<reference evidence="2 3" key="1">
    <citation type="submission" date="2019-07" db="EMBL/GenBank/DDBJ databases">
        <authorList>
            <person name="Jastrzebski P J."/>
            <person name="Paukszto L."/>
            <person name="Jastrzebski P J."/>
        </authorList>
    </citation>
    <scope>NUCLEOTIDE SEQUENCE [LARGE SCALE GENOMIC DNA]</scope>
    <source>
        <strain evidence="2 3">WMS-il1</strain>
    </source>
</reference>
<dbReference type="EMBL" id="CABIJS010000222">
    <property type="protein sequence ID" value="VUZ46969.1"/>
    <property type="molecule type" value="Genomic_DNA"/>
</dbReference>
<feature type="transmembrane region" description="Helical" evidence="1">
    <location>
        <begin position="60"/>
        <end position="80"/>
    </location>
</feature>
<dbReference type="AlphaFoldDB" id="A0A564YJ51"/>
<keyword evidence="1" id="KW-0812">Transmembrane</keyword>
<gene>
    <name evidence="2" type="ORF">WMSIL1_LOCUS6482</name>
</gene>
<dbReference type="Proteomes" id="UP000321570">
    <property type="component" value="Unassembled WGS sequence"/>
</dbReference>
<organism evidence="2 3">
    <name type="scientific">Hymenolepis diminuta</name>
    <name type="common">Rat tapeworm</name>
    <dbReference type="NCBI Taxonomy" id="6216"/>
    <lineage>
        <taxon>Eukaryota</taxon>
        <taxon>Metazoa</taxon>
        <taxon>Spiralia</taxon>
        <taxon>Lophotrochozoa</taxon>
        <taxon>Platyhelminthes</taxon>
        <taxon>Cestoda</taxon>
        <taxon>Eucestoda</taxon>
        <taxon>Cyclophyllidea</taxon>
        <taxon>Hymenolepididae</taxon>
        <taxon>Hymenolepis</taxon>
    </lineage>
</organism>
<evidence type="ECO:0000256" key="1">
    <source>
        <dbReference type="SAM" id="Phobius"/>
    </source>
</evidence>
<feature type="transmembrane region" description="Helical" evidence="1">
    <location>
        <begin position="92"/>
        <end position="113"/>
    </location>
</feature>
<accession>A0A564YJ51</accession>
<keyword evidence="1" id="KW-0472">Membrane</keyword>
<feature type="transmembrane region" description="Helical" evidence="1">
    <location>
        <begin position="166"/>
        <end position="186"/>
    </location>
</feature>
<keyword evidence="1" id="KW-1133">Transmembrane helix</keyword>
<keyword evidence="3" id="KW-1185">Reference proteome</keyword>
<feature type="transmembrane region" description="Helical" evidence="1">
    <location>
        <begin position="263"/>
        <end position="285"/>
    </location>
</feature>
<sequence length="352" mass="40287">MNSGRTILVNVLFANVIKQAYFYFVGEEIVEIKPPPPPVEIRNNWEGVKFASDKLNEPSWFLPIALATQLSIIFTFLQNLSKRELPRGRIRYFLIGLIVTDLLLNLLDMLQLSLYYNYDFDLTDLISNGNYEIFSFLVDALQMLSEQMHIILCGEYFKLLPKKMKSFSGLALFISLITGFLTPLTFEKPPALRHHSNFMEYRNVAIDINYIQRLHCFHLCPCLALAVILVQSRIQKGWSLLEKPKVPAEKGDSESCVLKMGKFVFQSMVLHYFVSVTYALLTLGIKTEHEKLIHLINQFDTSDNVVRKFGYLQQMTNIVCLSVCMNMDSGTGNGENTLNFSSDESNMSDIDE</sequence>